<proteinExistence type="predicted"/>
<evidence type="ECO:0000313" key="2">
    <source>
        <dbReference type="EMBL" id="GGN47397.1"/>
    </source>
</evidence>
<feature type="compositionally biased region" description="Low complexity" evidence="1">
    <location>
        <begin position="49"/>
        <end position="66"/>
    </location>
</feature>
<feature type="compositionally biased region" description="Basic and acidic residues" evidence="1">
    <location>
        <begin position="19"/>
        <end position="31"/>
    </location>
</feature>
<accession>A0ABQ2JH44</accession>
<evidence type="ECO:0000256" key="1">
    <source>
        <dbReference type="SAM" id="MobiDB-lite"/>
    </source>
</evidence>
<comment type="caution">
    <text evidence="2">The sequence shown here is derived from an EMBL/GenBank/DDBJ whole genome shotgun (WGS) entry which is preliminary data.</text>
</comment>
<keyword evidence="3" id="KW-1185">Reference proteome</keyword>
<evidence type="ECO:0000313" key="3">
    <source>
        <dbReference type="Proteomes" id="UP000600080"/>
    </source>
</evidence>
<dbReference type="Proteomes" id="UP000600080">
    <property type="component" value="Unassembled WGS sequence"/>
</dbReference>
<name>A0ABQ2JH44_9ACTN</name>
<organism evidence="2 3">
    <name type="scientific">Streptomyces kronopolitis</name>
    <dbReference type="NCBI Taxonomy" id="1612435"/>
    <lineage>
        <taxon>Bacteria</taxon>
        <taxon>Bacillati</taxon>
        <taxon>Actinomycetota</taxon>
        <taxon>Actinomycetes</taxon>
        <taxon>Kitasatosporales</taxon>
        <taxon>Streptomycetaceae</taxon>
        <taxon>Streptomyces</taxon>
    </lineage>
</organism>
<reference evidence="3" key="1">
    <citation type="journal article" date="2019" name="Int. J. Syst. Evol. Microbiol.">
        <title>The Global Catalogue of Microorganisms (GCM) 10K type strain sequencing project: providing services to taxonomists for standard genome sequencing and annotation.</title>
        <authorList>
            <consortium name="The Broad Institute Genomics Platform"/>
            <consortium name="The Broad Institute Genome Sequencing Center for Infectious Disease"/>
            <person name="Wu L."/>
            <person name="Ma J."/>
        </authorList>
    </citation>
    <scope>NUCLEOTIDE SEQUENCE [LARGE SCALE GENOMIC DNA]</scope>
    <source>
        <strain evidence="3">CGMCC 4.7323</strain>
    </source>
</reference>
<dbReference type="EMBL" id="BMND01000012">
    <property type="protein sequence ID" value="GGN47397.1"/>
    <property type="molecule type" value="Genomic_DNA"/>
</dbReference>
<sequence>MGRVWHGPCRGGSTATQVHCEESLSEEEKGPWHVSAGIRPPCRAGLQGAGRPPGRAGRPKRTGTPGEYRTLPGGPAGDGSPAAVTNSFARSPVRPPAPHHR</sequence>
<gene>
    <name evidence="2" type="ORF">GCM10012285_33060</name>
</gene>
<protein>
    <submittedName>
        <fullName evidence="2">Uncharacterized protein</fullName>
    </submittedName>
</protein>
<feature type="region of interest" description="Disordered" evidence="1">
    <location>
        <begin position="1"/>
        <end position="101"/>
    </location>
</feature>